<dbReference type="Pfam" id="PF08238">
    <property type="entry name" value="Sel1"/>
    <property type="match status" value="1"/>
</dbReference>
<reference evidence="6" key="1">
    <citation type="submission" date="2014-12" db="EMBL/GenBank/DDBJ databases">
        <authorList>
            <person name="Smet A."/>
        </authorList>
    </citation>
    <scope>NUCLEOTIDE SEQUENCE [LARGE SCALE GENOMIC DNA]</scope>
</reference>
<dbReference type="EMBL" id="CDMK01000003">
    <property type="protein sequence ID" value="CRI35167.1"/>
    <property type="molecule type" value="Genomic_DNA"/>
</dbReference>
<dbReference type="SMART" id="SM00671">
    <property type="entry name" value="SEL1"/>
    <property type="match status" value="1"/>
</dbReference>
<keyword evidence="6" id="KW-1185">Reference proteome</keyword>
<evidence type="ECO:0000256" key="4">
    <source>
        <dbReference type="ARBA" id="ARBA00023251"/>
    </source>
</evidence>
<dbReference type="SUPFAM" id="SSF81901">
    <property type="entry name" value="HCP-like"/>
    <property type="match status" value="1"/>
</dbReference>
<evidence type="ECO:0000256" key="2">
    <source>
        <dbReference type="ARBA" id="ARBA00012865"/>
    </source>
</evidence>
<sequence>MYEYGKGVKRDKEKARQHYQKACKMGLDDSCYALKRLKHKN</sequence>
<dbReference type="GO" id="GO:0008800">
    <property type="term" value="F:beta-lactamase activity"/>
    <property type="evidence" value="ECO:0007669"/>
    <property type="project" value="UniProtKB-EC"/>
</dbReference>
<keyword evidence="4" id="KW-0046">Antibiotic resistance</keyword>
<evidence type="ECO:0000256" key="1">
    <source>
        <dbReference type="ARBA" id="ARBA00001526"/>
    </source>
</evidence>
<evidence type="ECO:0000313" key="6">
    <source>
        <dbReference type="Proteomes" id="UP000046090"/>
    </source>
</evidence>
<dbReference type="InterPro" id="IPR011990">
    <property type="entry name" value="TPR-like_helical_dom_sf"/>
</dbReference>
<gene>
    <name evidence="5" type="ORF">HHE01_01650</name>
</gene>
<protein>
    <recommendedName>
        <fullName evidence="2">beta-lactamase</fullName>
        <ecNumber evidence="2">3.5.2.6</ecNumber>
    </recommendedName>
</protein>
<evidence type="ECO:0000256" key="3">
    <source>
        <dbReference type="ARBA" id="ARBA00023157"/>
    </source>
</evidence>
<dbReference type="Proteomes" id="UP000046090">
    <property type="component" value="Unassembled WGS sequence"/>
</dbReference>
<dbReference type="EC" id="3.5.2.6" evidence="2"/>
<dbReference type="GeneID" id="76197915"/>
<comment type="catalytic activity">
    <reaction evidence="1">
        <text>a beta-lactam + H2O = a substituted beta-amino acid</text>
        <dbReference type="Rhea" id="RHEA:20401"/>
        <dbReference type="ChEBI" id="CHEBI:15377"/>
        <dbReference type="ChEBI" id="CHEBI:35627"/>
        <dbReference type="ChEBI" id="CHEBI:140347"/>
        <dbReference type="EC" id="3.5.2.6"/>
    </reaction>
</comment>
<organism evidence="5 6">
    <name type="scientific">Helicobacter heilmannii</name>
    <dbReference type="NCBI Taxonomy" id="35817"/>
    <lineage>
        <taxon>Bacteria</taxon>
        <taxon>Pseudomonadati</taxon>
        <taxon>Campylobacterota</taxon>
        <taxon>Epsilonproteobacteria</taxon>
        <taxon>Campylobacterales</taxon>
        <taxon>Helicobacteraceae</taxon>
        <taxon>Helicobacter</taxon>
    </lineage>
</organism>
<dbReference type="AlphaFoldDB" id="A0A0K2XYW2"/>
<accession>A0A0K2XYW2</accession>
<name>A0A0K2XYW2_HELHE</name>
<dbReference type="GO" id="GO:0046677">
    <property type="term" value="P:response to antibiotic"/>
    <property type="evidence" value="ECO:0007669"/>
    <property type="project" value="UniProtKB-KW"/>
</dbReference>
<keyword evidence="3" id="KW-1015">Disulfide bond</keyword>
<dbReference type="Gene3D" id="1.25.40.10">
    <property type="entry name" value="Tetratricopeptide repeat domain"/>
    <property type="match status" value="1"/>
</dbReference>
<proteinExistence type="predicted"/>
<evidence type="ECO:0000313" key="5">
    <source>
        <dbReference type="EMBL" id="CRI35167.1"/>
    </source>
</evidence>
<dbReference type="InterPro" id="IPR006597">
    <property type="entry name" value="Sel1-like"/>
</dbReference>
<dbReference type="RefSeq" id="WP_015107320.1">
    <property type="nucleotide sequence ID" value="NZ_AP026684.1"/>
</dbReference>